<sequence>MKGIGEHLKEMRKDAKETEGCLKGAYNLLEKRHVMIQGMVDAWDVKAYRFLLFLFTRKDEGF</sequence>
<dbReference type="AlphaFoldDB" id="X5MGP1"/>
<dbReference type="EMBL" id="HG969191">
    <property type="protein sequence ID" value="CDO47494.1"/>
    <property type="molecule type" value="Genomic_DNA"/>
</dbReference>
<reference evidence="2" key="1">
    <citation type="submission" date="2013-11" db="EMBL/GenBank/DDBJ databases">
        <title>Genome sequencing of Bartonella spp. isolated from human blood.</title>
        <authorList>
            <person name="Raoult D."/>
        </authorList>
    </citation>
    <scope>NUCLEOTIDE SEQUENCE</scope>
    <source>
        <strain evidence="2">BM1374165</strain>
    </source>
</reference>
<gene>
    <name evidence="1" type="ORF">BM1374165_01521</name>
</gene>
<dbReference type="PATRIC" id="fig|38323.5.peg.1693"/>
<proteinExistence type="predicted"/>
<evidence type="ECO:0000313" key="2">
    <source>
        <dbReference type="Proteomes" id="UP000019801"/>
    </source>
</evidence>
<dbReference type="KEGG" id="bhs:BM1374165_01521"/>
<dbReference type="KEGG" id="bhn:PRJBM_01446"/>
<evidence type="ECO:0000313" key="1">
    <source>
        <dbReference type="EMBL" id="CDO47494.1"/>
    </source>
</evidence>
<accession>X5MGP1</accession>
<organism evidence="1 2">
    <name type="scientific">Bartonella henselae</name>
    <name type="common">Rochalimaea henselae</name>
    <dbReference type="NCBI Taxonomy" id="38323"/>
    <lineage>
        <taxon>Bacteria</taxon>
        <taxon>Pseudomonadati</taxon>
        <taxon>Pseudomonadota</taxon>
        <taxon>Alphaproteobacteria</taxon>
        <taxon>Hyphomicrobiales</taxon>
        <taxon>Bartonellaceae</taxon>
        <taxon>Bartonella</taxon>
    </lineage>
</organism>
<protein>
    <submittedName>
        <fullName evidence="1">Uncharacterized protein</fullName>
    </submittedName>
</protein>
<dbReference type="Proteomes" id="UP000019801">
    <property type="component" value="Chromosome I"/>
</dbReference>
<name>X5MGP1_BARHN</name>